<dbReference type="Pfam" id="PF00419">
    <property type="entry name" value="Fimbrial"/>
    <property type="match status" value="1"/>
</dbReference>
<feature type="domain" description="Fimbrial-type adhesion" evidence="1">
    <location>
        <begin position="33"/>
        <end position="164"/>
    </location>
</feature>
<dbReference type="RefSeq" id="WP_230085856.1">
    <property type="nucleotide sequence ID" value="NZ_CAXOHT010000007.1"/>
</dbReference>
<evidence type="ECO:0000313" key="4">
    <source>
        <dbReference type="Proteomes" id="UP001057142"/>
    </source>
</evidence>
<accession>A0AAX3RX54</accession>
<dbReference type="EMBL" id="CP097327">
    <property type="protein sequence ID" value="USB38259.1"/>
    <property type="molecule type" value="Genomic_DNA"/>
</dbReference>
<proteinExistence type="predicted"/>
<sequence>MMMSIKYFTRLLLLGLIFHTPYTLGFSGYLFVEVRGEVLAKPCSINNGRAIEVDFGDVMTTRIEGDLYKQPLEYEVSCVGGGKPNLTLFVDGTPSTFDQRSLKTDVDGLAVLFKAGTEDLPIKKKRPFNLDTPPKLFAVLVKQSGVNLPARKFTANATLKVEYQ</sequence>
<dbReference type="SUPFAM" id="SSF49401">
    <property type="entry name" value="Bacterial adhesins"/>
    <property type="match status" value="1"/>
</dbReference>
<dbReference type="GO" id="GO:0009289">
    <property type="term" value="C:pilus"/>
    <property type="evidence" value="ECO:0007669"/>
    <property type="project" value="InterPro"/>
</dbReference>
<evidence type="ECO:0000313" key="3">
    <source>
        <dbReference type="EMBL" id="WFC07194.1"/>
    </source>
</evidence>
<evidence type="ECO:0000313" key="5">
    <source>
        <dbReference type="Proteomes" id="UP001222403"/>
    </source>
</evidence>
<dbReference type="InterPro" id="IPR000259">
    <property type="entry name" value="Adhesion_dom_fimbrial"/>
</dbReference>
<reference evidence="3" key="2">
    <citation type="submission" date="2023-01" db="EMBL/GenBank/DDBJ databases">
        <title>The prevalence of carbapenem-resistant bacteria in aquaculture in China and the genetic diversity of carbapenem-resistant genes.</title>
        <authorList>
            <person name="Wen R."/>
        </authorList>
    </citation>
    <scope>NUCLEOTIDE SEQUENCE</scope>
    <source>
        <strain evidence="3">PVA41-chromosome</strain>
    </source>
</reference>
<keyword evidence="4" id="KW-1185">Reference proteome</keyword>
<dbReference type="Proteomes" id="UP001057142">
    <property type="component" value="Chromosome"/>
</dbReference>
<dbReference type="InterPro" id="IPR008966">
    <property type="entry name" value="Adhesion_dom_sf"/>
</dbReference>
<name>A0AAX3RX54_9GAMM</name>
<dbReference type="InterPro" id="IPR036937">
    <property type="entry name" value="Adhesion_dom_fimbrial_sf"/>
</dbReference>
<dbReference type="Gene3D" id="2.60.40.1090">
    <property type="entry name" value="Fimbrial-type adhesion domain"/>
    <property type="match status" value="1"/>
</dbReference>
<protein>
    <submittedName>
        <fullName evidence="3">Fimbrial protein</fullName>
    </submittedName>
</protein>
<dbReference type="AlphaFoldDB" id="A0AAX3RX54"/>
<dbReference type="GO" id="GO:0007155">
    <property type="term" value="P:cell adhesion"/>
    <property type="evidence" value="ECO:0007669"/>
    <property type="project" value="InterPro"/>
</dbReference>
<dbReference type="Proteomes" id="UP001222403">
    <property type="component" value="Chromosome"/>
</dbReference>
<dbReference type="EMBL" id="CP116222">
    <property type="protein sequence ID" value="WFC07194.1"/>
    <property type="molecule type" value="Genomic_DNA"/>
</dbReference>
<gene>
    <name evidence="2" type="ORF">M5J11_07225</name>
    <name evidence="3" type="ORF">PG365_02055</name>
</gene>
<evidence type="ECO:0000313" key="2">
    <source>
        <dbReference type="EMBL" id="USB38259.1"/>
    </source>
</evidence>
<reference evidence="2" key="1">
    <citation type="journal article" date="2022" name="Front. Microbiol.">
        <title>Identification of a novel aminoglycoside O-nucleotidyltransferase AadA33 in Providencia vermicola.</title>
        <authorList>
            <person name="Feng C."/>
            <person name="Gao M."/>
            <person name="Jiang W."/>
            <person name="Shi W."/>
            <person name="Li A."/>
            <person name="Liu S."/>
            <person name="Zhang L."/>
            <person name="Zhang X."/>
            <person name="Li Q."/>
            <person name="Lin H."/>
            <person name="Lu J."/>
            <person name="Li K."/>
            <person name="Zhang H."/>
            <person name="Hu Y."/>
            <person name="Bao Q."/>
            <person name="Lin X."/>
        </authorList>
    </citation>
    <scope>NUCLEOTIDE SEQUENCE</scope>
    <source>
        <strain evidence="2">P13</strain>
    </source>
</reference>
<organism evidence="3 5">
    <name type="scientific">Providencia vermicola</name>
    <dbReference type="NCBI Taxonomy" id="333965"/>
    <lineage>
        <taxon>Bacteria</taxon>
        <taxon>Pseudomonadati</taxon>
        <taxon>Pseudomonadota</taxon>
        <taxon>Gammaproteobacteria</taxon>
        <taxon>Enterobacterales</taxon>
        <taxon>Morganellaceae</taxon>
        <taxon>Providencia</taxon>
    </lineage>
</organism>
<evidence type="ECO:0000259" key="1">
    <source>
        <dbReference type="Pfam" id="PF00419"/>
    </source>
</evidence>